<protein>
    <submittedName>
        <fullName evidence="1">Uncharacterized protein</fullName>
    </submittedName>
</protein>
<sequence length="269" mass="31048">MDSEYMQDVLQEYKLENAKGYPHPVFEDLLDKFLDEAFLRTPLALKAAVNISKMEGCPYQRLNLNKYGTEYQKHLDGLWTVHRKLWSVVKIMCNLSDHWAVEWPARCAYWKQTESFFERLSYPVHTSYVDGCAAGLLGNDGLPIAKRWRIMVTDARVASGLNLFRCDKSHDHSLRFVLRETQHYPDASAVTLLSNGYLFHSHLVPTKQLTAFQASITLPKRNEVQKETKKRTYLDVGTSDGVNVPLLRRRSRSCSCHHIDGEQCRVDVR</sequence>
<gene>
    <name evidence="1" type="ORF">AK812_SmicGene30454</name>
</gene>
<comment type="caution">
    <text evidence="1">The sequence shown here is derived from an EMBL/GenBank/DDBJ whole genome shotgun (WGS) entry which is preliminary data.</text>
</comment>
<name>A0A1Q9CZ76_SYMMI</name>
<dbReference type="OrthoDB" id="1932046at2759"/>
<keyword evidence="2" id="KW-1185">Reference proteome</keyword>
<dbReference type="Proteomes" id="UP000186817">
    <property type="component" value="Unassembled WGS sequence"/>
</dbReference>
<dbReference type="AlphaFoldDB" id="A0A1Q9CZ76"/>
<proteinExistence type="predicted"/>
<evidence type="ECO:0000313" key="2">
    <source>
        <dbReference type="Proteomes" id="UP000186817"/>
    </source>
</evidence>
<evidence type="ECO:0000313" key="1">
    <source>
        <dbReference type="EMBL" id="OLP88229.1"/>
    </source>
</evidence>
<organism evidence="1 2">
    <name type="scientific">Symbiodinium microadriaticum</name>
    <name type="common">Dinoflagellate</name>
    <name type="synonym">Zooxanthella microadriatica</name>
    <dbReference type="NCBI Taxonomy" id="2951"/>
    <lineage>
        <taxon>Eukaryota</taxon>
        <taxon>Sar</taxon>
        <taxon>Alveolata</taxon>
        <taxon>Dinophyceae</taxon>
        <taxon>Suessiales</taxon>
        <taxon>Symbiodiniaceae</taxon>
        <taxon>Symbiodinium</taxon>
    </lineage>
</organism>
<reference evidence="1 2" key="1">
    <citation type="submission" date="2016-02" db="EMBL/GenBank/DDBJ databases">
        <title>Genome analysis of coral dinoflagellate symbionts highlights evolutionary adaptations to a symbiotic lifestyle.</title>
        <authorList>
            <person name="Aranda M."/>
            <person name="Li Y."/>
            <person name="Liew Y.J."/>
            <person name="Baumgarten S."/>
            <person name="Simakov O."/>
            <person name="Wilson M."/>
            <person name="Piel J."/>
            <person name="Ashoor H."/>
            <person name="Bougouffa S."/>
            <person name="Bajic V.B."/>
            <person name="Ryu T."/>
            <person name="Ravasi T."/>
            <person name="Bayer T."/>
            <person name="Micklem G."/>
            <person name="Kim H."/>
            <person name="Bhak J."/>
            <person name="Lajeunesse T.C."/>
            <person name="Voolstra C.R."/>
        </authorList>
    </citation>
    <scope>NUCLEOTIDE SEQUENCE [LARGE SCALE GENOMIC DNA]</scope>
    <source>
        <strain evidence="1 2">CCMP2467</strain>
    </source>
</reference>
<dbReference type="EMBL" id="LSRX01000824">
    <property type="protein sequence ID" value="OLP88229.1"/>
    <property type="molecule type" value="Genomic_DNA"/>
</dbReference>
<accession>A0A1Q9CZ76</accession>